<accession>A0ABS9J5Z5</accession>
<proteinExistence type="predicted"/>
<feature type="domain" description="Phosphatidic acid phosphatase type 2/haloperoxidase" evidence="2">
    <location>
        <begin position="61"/>
        <end position="174"/>
    </location>
</feature>
<feature type="transmembrane region" description="Helical" evidence="1">
    <location>
        <begin position="159"/>
        <end position="176"/>
    </location>
</feature>
<keyword evidence="4" id="KW-1185">Reference proteome</keyword>
<dbReference type="SUPFAM" id="SSF48317">
    <property type="entry name" value="Acid phosphatase/Vanadium-dependent haloperoxidase"/>
    <property type="match status" value="1"/>
</dbReference>
<reference evidence="3 4" key="1">
    <citation type="submission" date="2021-01" db="EMBL/GenBank/DDBJ databases">
        <title>Genome sequencing of Joostella atrarenae M1-2 (= KCTC 23194).</title>
        <authorList>
            <person name="Zakaria M.R."/>
            <person name="Lam M.Q."/>
            <person name="Chong C.S."/>
        </authorList>
    </citation>
    <scope>NUCLEOTIDE SEQUENCE [LARGE SCALE GENOMIC DNA]</scope>
    <source>
        <strain evidence="3 4">M1-2</strain>
    </source>
</reference>
<evidence type="ECO:0000259" key="2">
    <source>
        <dbReference type="SMART" id="SM00014"/>
    </source>
</evidence>
<evidence type="ECO:0000256" key="1">
    <source>
        <dbReference type="SAM" id="Phobius"/>
    </source>
</evidence>
<dbReference type="PANTHER" id="PTHR14969">
    <property type="entry name" value="SPHINGOSINE-1-PHOSPHATE PHOSPHOHYDROLASE"/>
    <property type="match status" value="1"/>
</dbReference>
<dbReference type="InterPro" id="IPR000326">
    <property type="entry name" value="PAP2/HPO"/>
</dbReference>
<protein>
    <submittedName>
        <fullName evidence="3">Phosphatase PAP2 family protein</fullName>
    </submittedName>
</protein>
<feature type="transmembrane region" description="Helical" evidence="1">
    <location>
        <begin position="106"/>
        <end position="126"/>
    </location>
</feature>
<dbReference type="RefSeq" id="WP_236959798.1">
    <property type="nucleotide sequence ID" value="NZ_JAETXX010000010.1"/>
</dbReference>
<organism evidence="3 4">
    <name type="scientific">Joostella atrarenae</name>
    <dbReference type="NCBI Taxonomy" id="679257"/>
    <lineage>
        <taxon>Bacteria</taxon>
        <taxon>Pseudomonadati</taxon>
        <taxon>Bacteroidota</taxon>
        <taxon>Flavobacteriia</taxon>
        <taxon>Flavobacteriales</taxon>
        <taxon>Flavobacteriaceae</taxon>
        <taxon>Joostella</taxon>
    </lineage>
</organism>
<comment type="caution">
    <text evidence="3">The sequence shown here is derived from an EMBL/GenBank/DDBJ whole genome shotgun (WGS) entry which is preliminary data.</text>
</comment>
<dbReference type="EMBL" id="JAETXX010000010">
    <property type="protein sequence ID" value="MCF8715834.1"/>
    <property type="molecule type" value="Genomic_DNA"/>
</dbReference>
<keyword evidence="1" id="KW-0472">Membrane</keyword>
<feature type="transmembrane region" description="Helical" evidence="1">
    <location>
        <begin position="35"/>
        <end position="52"/>
    </location>
</feature>
<dbReference type="InterPro" id="IPR036938">
    <property type="entry name" value="PAP2/HPO_sf"/>
</dbReference>
<dbReference type="SMART" id="SM00014">
    <property type="entry name" value="acidPPc"/>
    <property type="match status" value="1"/>
</dbReference>
<keyword evidence="1" id="KW-1133">Transmembrane helix</keyword>
<dbReference type="Gene3D" id="1.20.144.10">
    <property type="entry name" value="Phosphatidic acid phosphatase type 2/haloperoxidase"/>
    <property type="match status" value="1"/>
</dbReference>
<dbReference type="PANTHER" id="PTHR14969:SF13">
    <property type="entry name" value="AT30094P"/>
    <property type="match status" value="1"/>
</dbReference>
<dbReference type="Proteomes" id="UP000829517">
    <property type="component" value="Unassembled WGS sequence"/>
</dbReference>
<feature type="transmembrane region" description="Helical" evidence="1">
    <location>
        <begin position="61"/>
        <end position="78"/>
    </location>
</feature>
<name>A0ABS9J5Z5_9FLAO</name>
<dbReference type="Pfam" id="PF01569">
    <property type="entry name" value="PAP2"/>
    <property type="match status" value="1"/>
</dbReference>
<sequence length="186" mass="21512">MLKKLLEYDRDVLIFLNNLGVEDHDGFWKIITEPLTWIPFYIFIIILISLTYKKARLYKTLFLSLAVALTTSGFTHLVKTTIGRIRPTGNDEFSEALRIIIEPTSYSFFSGHAANSFAVCTFFVLILRHKYKWIYICYLWPILFSASRLYLGVHYPSDILVGALVGVLMALIFNKIHQKWVLENPA</sequence>
<feature type="transmembrane region" description="Helical" evidence="1">
    <location>
        <begin position="133"/>
        <end position="153"/>
    </location>
</feature>
<keyword evidence="1" id="KW-0812">Transmembrane</keyword>
<evidence type="ECO:0000313" key="4">
    <source>
        <dbReference type="Proteomes" id="UP000829517"/>
    </source>
</evidence>
<gene>
    <name evidence="3" type="ORF">JM658_13445</name>
</gene>
<evidence type="ECO:0000313" key="3">
    <source>
        <dbReference type="EMBL" id="MCF8715834.1"/>
    </source>
</evidence>